<reference evidence="1 2" key="1">
    <citation type="submission" date="2021-01" db="EMBL/GenBank/DDBJ databases">
        <title>Genomic Encyclopedia of Type Strains, Phase IV (KMG-IV): sequencing the most valuable type-strain genomes for metagenomic binning, comparative biology and taxonomic classification.</title>
        <authorList>
            <person name="Goeker M."/>
        </authorList>
    </citation>
    <scope>NUCLEOTIDE SEQUENCE [LARGE SCALE GENOMIC DNA]</scope>
    <source>
        <strain evidence="1 2">DSM 100968</strain>
    </source>
</reference>
<sequence>MQRRHETLAASEQPEHIVTKRLGISDLTEKVEIADIP</sequence>
<proteinExistence type="predicted"/>
<comment type="caution">
    <text evidence="1">The sequence shown here is derived from an EMBL/GenBank/DDBJ whole genome shotgun (WGS) entry which is preliminary data.</text>
</comment>
<accession>A0ABS2Q602</accession>
<gene>
    <name evidence="1" type="ORF">JOC27_000631</name>
</gene>
<dbReference type="EMBL" id="JAFBEV010000004">
    <property type="protein sequence ID" value="MBM7657190.1"/>
    <property type="molecule type" value="Genomic_DNA"/>
</dbReference>
<protein>
    <submittedName>
        <fullName evidence="1">Uncharacterized protein</fullName>
    </submittedName>
</protein>
<keyword evidence="2" id="KW-1185">Reference proteome</keyword>
<evidence type="ECO:0000313" key="2">
    <source>
        <dbReference type="Proteomes" id="UP000823201"/>
    </source>
</evidence>
<name>A0ABS2Q602_9BACL</name>
<organism evidence="1 2">
    <name type="scientific">Sporolactobacillus spathodeae</name>
    <dbReference type="NCBI Taxonomy" id="1465502"/>
    <lineage>
        <taxon>Bacteria</taxon>
        <taxon>Bacillati</taxon>
        <taxon>Bacillota</taxon>
        <taxon>Bacilli</taxon>
        <taxon>Bacillales</taxon>
        <taxon>Sporolactobacillaceae</taxon>
        <taxon>Sporolactobacillus</taxon>
    </lineage>
</organism>
<dbReference type="Proteomes" id="UP000823201">
    <property type="component" value="Unassembled WGS sequence"/>
</dbReference>
<evidence type="ECO:0000313" key="1">
    <source>
        <dbReference type="EMBL" id="MBM7657190.1"/>
    </source>
</evidence>